<proteinExistence type="inferred from homology"/>
<organism evidence="3 4">
    <name type="scientific">Mucilaginibacter corticis</name>
    <dbReference type="NCBI Taxonomy" id="2597670"/>
    <lineage>
        <taxon>Bacteria</taxon>
        <taxon>Pseudomonadati</taxon>
        <taxon>Bacteroidota</taxon>
        <taxon>Sphingobacteriia</taxon>
        <taxon>Sphingobacteriales</taxon>
        <taxon>Sphingobacteriaceae</taxon>
        <taxon>Mucilaginibacter</taxon>
    </lineage>
</organism>
<dbReference type="InterPro" id="IPR002397">
    <property type="entry name" value="Cyt_P450_B"/>
</dbReference>
<dbReference type="EMBL" id="VLPK01000005">
    <property type="protein sequence ID" value="TSJ37242.1"/>
    <property type="molecule type" value="Genomic_DNA"/>
</dbReference>
<dbReference type="GO" id="GO:0020037">
    <property type="term" value="F:heme binding"/>
    <property type="evidence" value="ECO:0007669"/>
    <property type="project" value="InterPro"/>
</dbReference>
<dbReference type="Pfam" id="PF00067">
    <property type="entry name" value="p450"/>
    <property type="match status" value="1"/>
</dbReference>
<dbReference type="GO" id="GO:0004497">
    <property type="term" value="F:monooxygenase activity"/>
    <property type="evidence" value="ECO:0007669"/>
    <property type="project" value="InterPro"/>
</dbReference>
<dbReference type="AlphaFoldDB" id="A0A556MBJ5"/>
<dbReference type="PANTHER" id="PTHR46696">
    <property type="entry name" value="P450, PUTATIVE (EUROFUNG)-RELATED"/>
    <property type="match status" value="1"/>
</dbReference>
<dbReference type="InterPro" id="IPR016035">
    <property type="entry name" value="Acyl_Trfase/lysoPLipase"/>
</dbReference>
<sequence>MKNTFVYKSLRSIYWIGRIIVYRTKKGIAKRLIRQKPKLMYIFGGRVEGWLELARDLYNKDNDFATDIRECNDLLVQYGGVEILSYFEQPLNENYFVDELKYSCITAIHIATVKLYHKNGINPNAVVGVSLGELGAGFASGLLTQEEALKMAVSYMSLYEKHSSEYAFFYLDLGYEQALQFCEDCPVWAEIVYEDNPGAVLITSHIRDVDKLHAFIDERGLPFKQLNDKLYPPYHTSLARAHQVIKDFAKDIEPKPLKCDYYSMTVGRLIHKNTVVDAEYWYELACSPVLFGSALREVINDGYNVFLQVGPPAMSGRQLTMATNGSAVTLFKTFQEGTDEVGHINETIKSLKKFKFDYSLLAETDENILFEQYKQNANLLRTSTNGAYEYLRKKGPLHYLHQHRSWLLLTYDNVEHILKRQEIFSSSFHKEYDPILLGAEPEQHRKIRMLLQPFFSPAVITEVGKYTSVTAEKLLKDLLQKESFDFVGDFSDPITLLALCNFFGMSSDDAYNMIKHTGKDYNDIAYWQKLAEYFSNEFMQCKLSREDSLWGKLREMVKDDQFPFADAVSILKIIWTGGMATTSALISAAMMNLLADEHVAEQLQSDDKLIIKFVDECLRLHTSVSVISRLTTQEVEVAGQVLPPNSTIALHLQSAMTDPADFVEPNKIILNRPAKRHLAFGTGIHQCIGMGVAREEANAVLKVALKYLPELRTFKMGVPQHRHDWALQGFTSLSFKKIKH</sequence>
<gene>
    <name evidence="3" type="ORF">FO440_20990</name>
</gene>
<evidence type="ECO:0000313" key="4">
    <source>
        <dbReference type="Proteomes" id="UP000318733"/>
    </source>
</evidence>
<dbReference type="GO" id="GO:0016740">
    <property type="term" value="F:transferase activity"/>
    <property type="evidence" value="ECO:0007669"/>
    <property type="project" value="InterPro"/>
</dbReference>
<evidence type="ECO:0000256" key="1">
    <source>
        <dbReference type="ARBA" id="ARBA00010617"/>
    </source>
</evidence>
<dbReference type="InterPro" id="IPR017972">
    <property type="entry name" value="Cyt_P450_CS"/>
</dbReference>
<dbReference type="Pfam" id="PF00698">
    <property type="entry name" value="Acyl_transf_1"/>
    <property type="match status" value="1"/>
</dbReference>
<dbReference type="SUPFAM" id="SSF48264">
    <property type="entry name" value="Cytochrome P450"/>
    <property type="match status" value="1"/>
</dbReference>
<dbReference type="PROSITE" id="PS00086">
    <property type="entry name" value="CYTOCHROME_P450"/>
    <property type="match status" value="1"/>
</dbReference>
<dbReference type="RefSeq" id="WP_144250277.1">
    <property type="nucleotide sequence ID" value="NZ_VLPK01000005.1"/>
</dbReference>
<dbReference type="GO" id="GO:0016705">
    <property type="term" value="F:oxidoreductase activity, acting on paired donors, with incorporation or reduction of molecular oxygen"/>
    <property type="evidence" value="ECO:0007669"/>
    <property type="project" value="InterPro"/>
</dbReference>
<dbReference type="InterPro" id="IPR036396">
    <property type="entry name" value="Cyt_P450_sf"/>
</dbReference>
<dbReference type="Gene3D" id="1.10.630.10">
    <property type="entry name" value="Cytochrome P450"/>
    <property type="match status" value="1"/>
</dbReference>
<dbReference type="PRINTS" id="PR00359">
    <property type="entry name" value="BP450"/>
</dbReference>
<feature type="domain" description="Malonyl-CoA:ACP transacylase (MAT)" evidence="2">
    <location>
        <begin position="42"/>
        <end position="334"/>
    </location>
</feature>
<dbReference type="OrthoDB" id="9801155at2"/>
<comment type="caution">
    <text evidence="3">The sequence shown here is derived from an EMBL/GenBank/DDBJ whole genome shotgun (WGS) entry which is preliminary data.</text>
</comment>
<keyword evidence="4" id="KW-1185">Reference proteome</keyword>
<evidence type="ECO:0000313" key="3">
    <source>
        <dbReference type="EMBL" id="TSJ37242.1"/>
    </source>
</evidence>
<evidence type="ECO:0000259" key="2">
    <source>
        <dbReference type="SMART" id="SM00827"/>
    </source>
</evidence>
<dbReference type="InterPro" id="IPR001227">
    <property type="entry name" value="Ac_transferase_dom_sf"/>
</dbReference>
<reference evidence="3 4" key="1">
    <citation type="submission" date="2019-07" db="EMBL/GenBank/DDBJ databases">
        <authorList>
            <person name="Huq M.A."/>
        </authorList>
    </citation>
    <scope>NUCLEOTIDE SEQUENCE [LARGE SCALE GENOMIC DNA]</scope>
    <source>
        <strain evidence="3 4">MAH-19</strain>
    </source>
</reference>
<dbReference type="Gene3D" id="3.40.366.10">
    <property type="entry name" value="Malonyl-Coenzyme A Acyl Carrier Protein, domain 2"/>
    <property type="match status" value="1"/>
</dbReference>
<accession>A0A556MBJ5</accession>
<dbReference type="GO" id="GO:0005506">
    <property type="term" value="F:iron ion binding"/>
    <property type="evidence" value="ECO:0007669"/>
    <property type="project" value="InterPro"/>
</dbReference>
<comment type="similarity">
    <text evidence="1">Belongs to the cytochrome P450 family.</text>
</comment>
<protein>
    <submittedName>
        <fullName evidence="3">Cytochrome P450</fullName>
    </submittedName>
</protein>
<dbReference type="SUPFAM" id="SSF52151">
    <property type="entry name" value="FabD/lysophospholipase-like"/>
    <property type="match status" value="1"/>
</dbReference>
<dbReference type="Proteomes" id="UP000318733">
    <property type="component" value="Unassembled WGS sequence"/>
</dbReference>
<dbReference type="SMART" id="SM00827">
    <property type="entry name" value="PKS_AT"/>
    <property type="match status" value="1"/>
</dbReference>
<dbReference type="InterPro" id="IPR001128">
    <property type="entry name" value="Cyt_P450"/>
</dbReference>
<dbReference type="InterPro" id="IPR014043">
    <property type="entry name" value="Acyl_transferase_dom"/>
</dbReference>
<dbReference type="PANTHER" id="PTHR46696:SF6">
    <property type="entry name" value="P450, PUTATIVE (EUROFUNG)-RELATED"/>
    <property type="match status" value="1"/>
</dbReference>
<name>A0A556MBJ5_9SPHI</name>